<evidence type="ECO:0000259" key="1">
    <source>
        <dbReference type="Pfam" id="PF00668"/>
    </source>
</evidence>
<dbReference type="Gene3D" id="3.30.559.10">
    <property type="entry name" value="Chloramphenicol acetyltransferase-like domain"/>
    <property type="match status" value="2"/>
</dbReference>
<dbReference type="EMBL" id="JABZQH010000054">
    <property type="protein sequence ID" value="MBF1351961.1"/>
    <property type="molecule type" value="Genomic_DNA"/>
</dbReference>
<reference evidence="2" key="1">
    <citation type="submission" date="2020-04" db="EMBL/GenBank/DDBJ databases">
        <title>Deep metagenomics examines the oral microbiome during advanced dental caries in children, revealing novel taxa and co-occurrences with host molecules.</title>
        <authorList>
            <person name="Baker J.L."/>
            <person name="Morton J.T."/>
            <person name="Dinis M."/>
            <person name="Alvarez R."/>
            <person name="Tran N.C."/>
            <person name="Knight R."/>
            <person name="Edlund A."/>
        </authorList>
    </citation>
    <scope>NUCLEOTIDE SEQUENCE</scope>
    <source>
        <strain evidence="2">JCVI_24_bin.8</strain>
    </source>
</reference>
<accession>A0A930EHX4</accession>
<dbReference type="Proteomes" id="UP000722050">
    <property type="component" value="Unassembled WGS sequence"/>
</dbReference>
<dbReference type="GO" id="GO:0008610">
    <property type="term" value="P:lipid biosynthetic process"/>
    <property type="evidence" value="ECO:0007669"/>
    <property type="project" value="UniProtKB-ARBA"/>
</dbReference>
<dbReference type="SUPFAM" id="SSF52777">
    <property type="entry name" value="CoA-dependent acyltransferases"/>
    <property type="match status" value="3"/>
</dbReference>
<name>A0A930EHX4_9FIRM</name>
<dbReference type="GO" id="GO:0005737">
    <property type="term" value="C:cytoplasm"/>
    <property type="evidence" value="ECO:0007669"/>
    <property type="project" value="TreeGrafter"/>
</dbReference>
<organism evidence="2 3">
    <name type="scientific">Mogibacterium diversum</name>
    <dbReference type="NCBI Taxonomy" id="114527"/>
    <lineage>
        <taxon>Bacteria</taxon>
        <taxon>Bacillati</taxon>
        <taxon>Bacillota</taxon>
        <taxon>Clostridia</taxon>
        <taxon>Peptostreptococcales</taxon>
        <taxon>Anaerovoracaceae</taxon>
        <taxon>Mogibacterium</taxon>
    </lineage>
</organism>
<gene>
    <name evidence="2" type="ORF">HXM71_02425</name>
</gene>
<feature type="domain" description="Condensation" evidence="1">
    <location>
        <begin position="531"/>
        <end position="667"/>
    </location>
</feature>
<feature type="domain" description="Condensation" evidence="1">
    <location>
        <begin position="9"/>
        <end position="360"/>
    </location>
</feature>
<evidence type="ECO:0000313" key="3">
    <source>
        <dbReference type="Proteomes" id="UP000722050"/>
    </source>
</evidence>
<dbReference type="AlphaFoldDB" id="A0A930EHX4"/>
<dbReference type="Pfam" id="PF00668">
    <property type="entry name" value="Condensation"/>
    <property type="match status" value="2"/>
</dbReference>
<dbReference type="InterPro" id="IPR023213">
    <property type="entry name" value="CAT-like_dom_sf"/>
</dbReference>
<dbReference type="GO" id="GO:0044550">
    <property type="term" value="P:secondary metabolite biosynthetic process"/>
    <property type="evidence" value="ECO:0007669"/>
    <property type="project" value="TreeGrafter"/>
</dbReference>
<comment type="caution">
    <text evidence="2">The sequence shown here is derived from an EMBL/GenBank/DDBJ whole genome shotgun (WGS) entry which is preliminary data.</text>
</comment>
<protein>
    <recommendedName>
        <fullName evidence="1">Condensation domain-containing protein</fullName>
    </recommendedName>
</protein>
<evidence type="ECO:0000313" key="2">
    <source>
        <dbReference type="EMBL" id="MBF1351961.1"/>
    </source>
</evidence>
<dbReference type="GO" id="GO:0043041">
    <property type="term" value="P:amino acid activation for nonribosomal peptide biosynthetic process"/>
    <property type="evidence" value="ECO:0007669"/>
    <property type="project" value="TreeGrafter"/>
</dbReference>
<dbReference type="GO" id="GO:0031177">
    <property type="term" value="F:phosphopantetheine binding"/>
    <property type="evidence" value="ECO:0007669"/>
    <property type="project" value="TreeGrafter"/>
</dbReference>
<dbReference type="InterPro" id="IPR001242">
    <property type="entry name" value="Condensation_dom"/>
</dbReference>
<proteinExistence type="predicted"/>
<dbReference type="Gene3D" id="3.30.559.30">
    <property type="entry name" value="Nonribosomal peptide synthetase, condensation domain"/>
    <property type="match status" value="1"/>
</dbReference>
<dbReference type="PANTHER" id="PTHR45527">
    <property type="entry name" value="NONRIBOSOMAL PEPTIDE SYNTHETASE"/>
    <property type="match status" value="1"/>
</dbReference>
<sequence>MQEEIKIDKIIPCLPAQHGFLVDSEAGNSNIYRQQITVLIDKSTGLDSDALENNIRKIQKRCDILRTVFDWSTGKEVQVVLSGIPPRISCMSGNIENLHTKATNELDRLDTIRDEPPVRFLISTIDDELYLTITYHHILFDGPSIAILLDSIISSSDRYLEEDSTSGYLKWLSSNISNHDKQFWRNALSTLPKDDVDIFSGARDSSTEHSAKRYLSKRTSSALLKLARLYKVSLATLMQSICSEWLVGYFNMPVMYGSVLSTREFEVNYDHLGPFINTVPVHISSSIASGSLRSTAMYMQKLAMDMHMAKHVPICDITGLVPSRSLFFDIILTITTAPVQSNKGLYKIISTHENTGFPLSIDIDANASQPIGILFTSVLNQEDFDIIKAIESLEDYCNKRLLSQKNPVHIEPYVTLQTRKKVQQQTIGISMLIEKTAKVLNTSKDIIDVKKSFILNGGDSILALKLKNELGLDGFGVAVGQIIRKDSLLDLVKEITYSDVKRELVSVTEGSLYVPSALSHILNAYKLGYGQDYHEQAAFYIEGNLNVDIFKKAVSTLVDETASLNLSYSLQDAPVATYRSGCRSKLHILESTPINLDSFVKNISRRDLEEDFNPSSGPLLRLYISITSDGWYLFLSFSALVTDGWSFSILLERLFVIYSSLLNNISVEPRTDNLLTALPLMANNPCSDMLQKSSIHNTNVSSLSFTLSKQESNYIHNMANKNHMTPSQYFEKIVVSLSRQLDIERILVYNSGRDIDINVASTIGPFSHLRAIDLSKQRDNSFNDLYYVYENYPRDNENRLREDGVAEFKERGVWRRPLLPPTSTIGIVVDMIDESYVIDILIRSSTKEKTIEKRANNIFNLMKGVMNRE</sequence>
<dbReference type="PANTHER" id="PTHR45527:SF1">
    <property type="entry name" value="FATTY ACID SYNTHASE"/>
    <property type="match status" value="1"/>
</dbReference>
<dbReference type="GO" id="GO:0003824">
    <property type="term" value="F:catalytic activity"/>
    <property type="evidence" value="ECO:0007669"/>
    <property type="project" value="InterPro"/>
</dbReference>